<protein>
    <recommendedName>
        <fullName evidence="2">Peptidase M20 dimerisation domain-containing protein</fullName>
    </recommendedName>
</protein>
<proteinExistence type="predicted"/>
<keyword evidence="4" id="KW-1185">Reference proteome</keyword>
<evidence type="ECO:0000313" key="4">
    <source>
        <dbReference type="Proteomes" id="UP000032233"/>
    </source>
</evidence>
<dbReference type="AlphaFoldDB" id="A0A0D2JVF8"/>
<sequence length="202" mass="22416">MNEEGFGFTNLLANRPVFMITSAGKGPCRFRLTCKGPQGNGSMPHDQNFLEALTESLNRALTRESELTVNPVVKEFFLNLAEDWQFLEPFQKSHRSEDLAYCLAKGGLMKLPDIRGMFENTISLNTMQAGEKAKVIPAKAEAQLDARLLPGQDPSSFRGKVNRQPGNTDRGNQPLSGNFLTHRHAGLPDPPGPLRSTIRRPR</sequence>
<dbReference type="SUPFAM" id="SSF55031">
    <property type="entry name" value="Bacterial exopeptidase dimerisation domain"/>
    <property type="match status" value="1"/>
</dbReference>
<dbReference type="GO" id="GO:0016787">
    <property type="term" value="F:hydrolase activity"/>
    <property type="evidence" value="ECO:0007669"/>
    <property type="project" value="UniProtKB-KW"/>
</dbReference>
<evidence type="ECO:0000256" key="1">
    <source>
        <dbReference type="SAM" id="MobiDB-lite"/>
    </source>
</evidence>
<dbReference type="Pfam" id="PF07687">
    <property type="entry name" value="M20_dimer"/>
    <property type="match status" value="1"/>
</dbReference>
<feature type="region of interest" description="Disordered" evidence="1">
    <location>
        <begin position="148"/>
        <end position="202"/>
    </location>
</feature>
<feature type="compositionally biased region" description="Polar residues" evidence="1">
    <location>
        <begin position="164"/>
        <end position="179"/>
    </location>
</feature>
<dbReference type="STRING" id="1429043.X474_13750"/>
<reference evidence="3 4" key="1">
    <citation type="submission" date="2013-11" db="EMBL/GenBank/DDBJ databases">
        <title>Metagenomic analysis of a methanogenic consortium involved in long chain n-alkane degradation.</title>
        <authorList>
            <person name="Davidova I.A."/>
            <person name="Callaghan A.V."/>
            <person name="Wawrik B."/>
            <person name="Pruitt S."/>
            <person name="Marks C."/>
            <person name="Duncan K.E."/>
            <person name="Suflita J.M."/>
        </authorList>
    </citation>
    <scope>NUCLEOTIDE SEQUENCE [LARGE SCALE GENOMIC DNA]</scope>
    <source>
        <strain evidence="3 4">SPR</strain>
    </source>
</reference>
<evidence type="ECO:0000259" key="2">
    <source>
        <dbReference type="Pfam" id="PF07687"/>
    </source>
</evidence>
<evidence type="ECO:0000313" key="3">
    <source>
        <dbReference type="EMBL" id="KIX13545.1"/>
    </source>
</evidence>
<dbReference type="InterPro" id="IPR011650">
    <property type="entry name" value="Peptidase_M20_dimer"/>
</dbReference>
<organism evidence="3 4">
    <name type="scientific">Dethiosulfatarculus sandiegensis</name>
    <dbReference type="NCBI Taxonomy" id="1429043"/>
    <lineage>
        <taxon>Bacteria</taxon>
        <taxon>Pseudomonadati</taxon>
        <taxon>Thermodesulfobacteriota</taxon>
        <taxon>Desulfarculia</taxon>
        <taxon>Desulfarculales</taxon>
        <taxon>Desulfarculaceae</taxon>
        <taxon>Dethiosulfatarculus</taxon>
    </lineage>
</organism>
<comment type="caution">
    <text evidence="3">The sequence shown here is derived from an EMBL/GenBank/DDBJ whole genome shotgun (WGS) entry which is preliminary data.</text>
</comment>
<feature type="domain" description="Peptidase M20 dimerisation" evidence="2">
    <location>
        <begin position="25"/>
        <end position="163"/>
    </location>
</feature>
<dbReference type="InterPro" id="IPR036264">
    <property type="entry name" value="Bact_exopeptidase_dim_dom"/>
</dbReference>
<name>A0A0D2JVF8_9BACT</name>
<accession>A0A0D2JVF8</accession>
<dbReference type="InParanoid" id="A0A0D2JVF8"/>
<dbReference type="Gene3D" id="3.30.70.360">
    <property type="match status" value="1"/>
</dbReference>
<dbReference type="EMBL" id="AZAC01000015">
    <property type="protein sequence ID" value="KIX13545.1"/>
    <property type="molecule type" value="Genomic_DNA"/>
</dbReference>
<gene>
    <name evidence="3" type="ORF">X474_13750</name>
</gene>
<dbReference type="Proteomes" id="UP000032233">
    <property type="component" value="Unassembled WGS sequence"/>
</dbReference>